<name>A0A0H5RC06_9EUKA</name>
<feature type="region of interest" description="Disordered" evidence="1">
    <location>
        <begin position="1"/>
        <end position="29"/>
    </location>
</feature>
<dbReference type="AlphaFoldDB" id="A0A0H5RC06"/>
<organism evidence="2">
    <name type="scientific">Spongospora subterranea</name>
    <dbReference type="NCBI Taxonomy" id="70186"/>
    <lineage>
        <taxon>Eukaryota</taxon>
        <taxon>Sar</taxon>
        <taxon>Rhizaria</taxon>
        <taxon>Endomyxa</taxon>
        <taxon>Phytomyxea</taxon>
        <taxon>Plasmodiophorida</taxon>
        <taxon>Plasmodiophoridae</taxon>
        <taxon>Spongospora</taxon>
    </lineage>
</organism>
<evidence type="ECO:0000313" key="2">
    <source>
        <dbReference type="EMBL" id="CRZ06034.1"/>
    </source>
</evidence>
<feature type="compositionally biased region" description="Basic and acidic residues" evidence="1">
    <location>
        <begin position="1"/>
        <end position="10"/>
    </location>
</feature>
<protein>
    <submittedName>
        <fullName evidence="2">Uncharacterized protein</fullName>
    </submittedName>
</protein>
<reference evidence="2" key="1">
    <citation type="submission" date="2015-04" db="EMBL/GenBank/DDBJ databases">
        <title>The genome sequence of the plant pathogenic Rhizarian Plasmodiophora brassicae reveals insights in its biotrophic life cycle and the origin of chitin synthesis.</title>
        <authorList>
            <person name="Schwelm A."/>
            <person name="Fogelqvist J."/>
            <person name="Knaust A."/>
            <person name="Julke S."/>
            <person name="Lilja T."/>
            <person name="Dhandapani V."/>
            <person name="Bonilla-Rosso G."/>
            <person name="Karlsson M."/>
            <person name="Shevchenko A."/>
            <person name="Choi S.R."/>
            <person name="Kim H.G."/>
            <person name="Park J.Y."/>
            <person name="Lim Y.P."/>
            <person name="Ludwig-Muller J."/>
            <person name="Dixelius C."/>
        </authorList>
    </citation>
    <scope>NUCLEOTIDE SEQUENCE</scope>
    <source>
        <tissue evidence="2">Potato root galls</tissue>
    </source>
</reference>
<feature type="non-terminal residue" evidence="2">
    <location>
        <position position="1"/>
    </location>
</feature>
<dbReference type="EMBL" id="HACM01005592">
    <property type="protein sequence ID" value="CRZ06034.1"/>
    <property type="molecule type" value="Transcribed_RNA"/>
</dbReference>
<sequence length="219" mass="25050">TEDPKKREESVNTGNLFAALNNEDTSMQMQQQEVNASNKMDMNHDKGEESGMSQPIKDDEVTIKDKTLNIKDDEQQQKSTKDWVIKTFDQRDHSTEDQQENKHIHYHTRNGNTDRNATTVGLEIVLRTENLPLVTTEHNEERLKKDDRDLKLAQHGRPATVNTETSTDNFDEIASFQEPLQIVGSEVLFALEYNASKEVTTTEGMGEIINTWFVRAEAK</sequence>
<proteinExistence type="predicted"/>
<accession>A0A0H5RC06</accession>
<evidence type="ECO:0000256" key="1">
    <source>
        <dbReference type="SAM" id="MobiDB-lite"/>
    </source>
</evidence>